<reference evidence="2" key="2">
    <citation type="submission" date="2015-03" db="UniProtKB">
        <authorList>
            <consortium name="EnsemblPlants"/>
        </authorList>
    </citation>
    <scope>IDENTIFICATION</scope>
</reference>
<protein>
    <submittedName>
        <fullName evidence="2">Uncharacterized protein</fullName>
    </submittedName>
</protein>
<dbReference type="Proteomes" id="UP000026960">
    <property type="component" value="Chromosome 6"/>
</dbReference>
<proteinExistence type="predicted"/>
<keyword evidence="3" id="KW-1185">Reference proteome</keyword>
<feature type="compositionally biased region" description="Polar residues" evidence="1">
    <location>
        <begin position="71"/>
        <end position="80"/>
    </location>
</feature>
<feature type="region of interest" description="Disordered" evidence="1">
    <location>
        <begin position="49"/>
        <end position="80"/>
    </location>
</feature>
<sequence>MASAWTTSGSGSVIGKQQECGVVVGEALEQRERWRFRRRCATSSGAAMATDLGPAAAATPTSSGLDLRQATAASPQSQHSVSIGDDFIDLIDL</sequence>
<evidence type="ECO:0000313" key="2">
    <source>
        <dbReference type="EnsemblPlants" id="OBART06G22470.1"/>
    </source>
</evidence>
<organism evidence="2">
    <name type="scientific">Oryza barthii</name>
    <dbReference type="NCBI Taxonomy" id="65489"/>
    <lineage>
        <taxon>Eukaryota</taxon>
        <taxon>Viridiplantae</taxon>
        <taxon>Streptophyta</taxon>
        <taxon>Embryophyta</taxon>
        <taxon>Tracheophyta</taxon>
        <taxon>Spermatophyta</taxon>
        <taxon>Magnoliopsida</taxon>
        <taxon>Liliopsida</taxon>
        <taxon>Poales</taxon>
        <taxon>Poaceae</taxon>
        <taxon>BOP clade</taxon>
        <taxon>Oryzoideae</taxon>
        <taxon>Oryzeae</taxon>
        <taxon>Oryzinae</taxon>
        <taxon>Oryza</taxon>
    </lineage>
</organism>
<dbReference type="EnsemblPlants" id="OBART06G22470.1">
    <property type="protein sequence ID" value="OBART06G22470.1"/>
    <property type="gene ID" value="OBART06G22470"/>
</dbReference>
<dbReference type="AlphaFoldDB" id="A0A0D3GJ57"/>
<evidence type="ECO:0000256" key="1">
    <source>
        <dbReference type="SAM" id="MobiDB-lite"/>
    </source>
</evidence>
<accession>A0A0D3GJ57</accession>
<dbReference type="HOGENOM" id="CLU_2403134_0_0_1"/>
<dbReference type="PaxDb" id="65489-OBART06G22470.1"/>
<evidence type="ECO:0000313" key="3">
    <source>
        <dbReference type="Proteomes" id="UP000026960"/>
    </source>
</evidence>
<dbReference type="Gramene" id="OBART06G22470.1">
    <property type="protein sequence ID" value="OBART06G22470.1"/>
    <property type="gene ID" value="OBART06G22470"/>
</dbReference>
<reference evidence="2" key="1">
    <citation type="journal article" date="2009" name="Rice">
        <title>De Novo Next Generation Sequencing of Plant Genomes.</title>
        <authorList>
            <person name="Rounsley S."/>
            <person name="Marri P.R."/>
            <person name="Yu Y."/>
            <person name="He R."/>
            <person name="Sisneros N."/>
            <person name="Goicoechea J.L."/>
            <person name="Lee S.J."/>
            <person name="Angelova A."/>
            <person name="Kudrna D."/>
            <person name="Luo M."/>
            <person name="Affourtit J."/>
            <person name="Desany B."/>
            <person name="Knight J."/>
            <person name="Niazi F."/>
            <person name="Egholm M."/>
            <person name="Wing R.A."/>
        </authorList>
    </citation>
    <scope>NUCLEOTIDE SEQUENCE [LARGE SCALE GENOMIC DNA]</scope>
    <source>
        <strain evidence="2">cv. IRGC 105608</strain>
    </source>
</reference>
<name>A0A0D3GJ57_9ORYZ</name>